<dbReference type="EC" id="2.7.7.65" evidence="7"/>
<dbReference type="AlphaFoldDB" id="A0AAW9QQL5"/>
<dbReference type="InterPro" id="IPR001789">
    <property type="entry name" value="Sig_transdc_resp-reg_receiver"/>
</dbReference>
<dbReference type="PANTHER" id="PTHR45138:SF9">
    <property type="entry name" value="DIGUANYLATE CYCLASE DGCM-RELATED"/>
    <property type="match status" value="1"/>
</dbReference>
<dbReference type="InterPro" id="IPR050469">
    <property type="entry name" value="Diguanylate_Cyclase"/>
</dbReference>
<dbReference type="Proteomes" id="UP001328733">
    <property type="component" value="Unassembled WGS sequence"/>
</dbReference>
<dbReference type="SMART" id="SM00448">
    <property type="entry name" value="REC"/>
    <property type="match status" value="1"/>
</dbReference>
<dbReference type="EMBL" id="JBAFSM010000005">
    <property type="protein sequence ID" value="MEG3436297.1"/>
    <property type="molecule type" value="Genomic_DNA"/>
</dbReference>
<dbReference type="PROSITE" id="PS50110">
    <property type="entry name" value="RESPONSE_REGULATORY"/>
    <property type="match status" value="1"/>
</dbReference>
<dbReference type="InterPro" id="IPR000160">
    <property type="entry name" value="GGDEF_dom"/>
</dbReference>
<dbReference type="InterPro" id="IPR001610">
    <property type="entry name" value="PAC"/>
</dbReference>
<feature type="coiled-coil region" evidence="2">
    <location>
        <begin position="120"/>
        <end position="151"/>
    </location>
</feature>
<evidence type="ECO:0000256" key="2">
    <source>
        <dbReference type="SAM" id="Coils"/>
    </source>
</evidence>
<dbReference type="CDD" id="cd00130">
    <property type="entry name" value="PAS"/>
    <property type="match status" value="1"/>
</dbReference>
<name>A0AAW9QQL5_9CHRO</name>
<dbReference type="SMART" id="SM00091">
    <property type="entry name" value="PAS"/>
    <property type="match status" value="1"/>
</dbReference>
<dbReference type="GO" id="GO:0052621">
    <property type="term" value="F:diguanylate cyclase activity"/>
    <property type="evidence" value="ECO:0007669"/>
    <property type="project" value="UniProtKB-EC"/>
</dbReference>
<dbReference type="InterPro" id="IPR043128">
    <property type="entry name" value="Rev_trsase/Diguanyl_cyclase"/>
</dbReference>
<dbReference type="SUPFAM" id="SSF55785">
    <property type="entry name" value="PYP-like sensor domain (PAS domain)"/>
    <property type="match status" value="1"/>
</dbReference>
<organism evidence="7 8">
    <name type="scientific">Pannus brasiliensis CCIBt3594</name>
    <dbReference type="NCBI Taxonomy" id="1427578"/>
    <lineage>
        <taxon>Bacteria</taxon>
        <taxon>Bacillati</taxon>
        <taxon>Cyanobacteriota</taxon>
        <taxon>Cyanophyceae</taxon>
        <taxon>Oscillatoriophycideae</taxon>
        <taxon>Chroococcales</taxon>
        <taxon>Microcystaceae</taxon>
        <taxon>Pannus</taxon>
    </lineage>
</organism>
<feature type="domain" description="PAC" evidence="5">
    <location>
        <begin position="235"/>
        <end position="289"/>
    </location>
</feature>
<keyword evidence="1" id="KW-0597">Phosphoprotein</keyword>
<evidence type="ECO:0000259" key="3">
    <source>
        <dbReference type="PROSITE" id="PS50110"/>
    </source>
</evidence>
<keyword evidence="7" id="KW-0808">Transferase</keyword>
<dbReference type="InterPro" id="IPR029787">
    <property type="entry name" value="Nucleotide_cyclase"/>
</dbReference>
<dbReference type="GO" id="GO:0005886">
    <property type="term" value="C:plasma membrane"/>
    <property type="evidence" value="ECO:0007669"/>
    <property type="project" value="TreeGrafter"/>
</dbReference>
<dbReference type="SMART" id="SM00086">
    <property type="entry name" value="PAC"/>
    <property type="match status" value="1"/>
</dbReference>
<dbReference type="RefSeq" id="WP_332863751.1">
    <property type="nucleotide sequence ID" value="NZ_JBAFSM010000005.1"/>
</dbReference>
<dbReference type="PROSITE" id="PS50887">
    <property type="entry name" value="GGDEF"/>
    <property type="match status" value="1"/>
</dbReference>
<proteinExistence type="predicted"/>
<dbReference type="SMART" id="SM00267">
    <property type="entry name" value="GGDEF"/>
    <property type="match status" value="1"/>
</dbReference>
<dbReference type="Pfam" id="PF00990">
    <property type="entry name" value="GGDEF"/>
    <property type="match status" value="1"/>
</dbReference>
<dbReference type="Gene3D" id="3.40.50.2300">
    <property type="match status" value="1"/>
</dbReference>
<feature type="domain" description="PAS" evidence="4">
    <location>
        <begin position="161"/>
        <end position="234"/>
    </location>
</feature>
<accession>A0AAW9QQL5</accession>
<evidence type="ECO:0000313" key="7">
    <source>
        <dbReference type="EMBL" id="MEG3436297.1"/>
    </source>
</evidence>
<evidence type="ECO:0000256" key="1">
    <source>
        <dbReference type="PROSITE-ProRule" id="PRU00169"/>
    </source>
</evidence>
<dbReference type="PROSITE" id="PS50112">
    <property type="entry name" value="PAS"/>
    <property type="match status" value="1"/>
</dbReference>
<reference evidence="7 8" key="1">
    <citation type="submission" date="2024-01" db="EMBL/GenBank/DDBJ databases">
        <title>Genomic insights into the taxonomy and metabolism of the cyanobacterium Pannus brasiliensis CCIBt3594.</title>
        <authorList>
            <person name="Machado M."/>
            <person name="Botero N.B."/>
            <person name="Andreote A.P.D."/>
            <person name="Feitosa A.M.T."/>
            <person name="Popin R."/>
            <person name="Sivonen K."/>
            <person name="Fiore M.F."/>
        </authorList>
    </citation>
    <scope>NUCLEOTIDE SEQUENCE [LARGE SCALE GENOMIC DNA]</scope>
    <source>
        <strain evidence="7 8">CCIBt3594</strain>
    </source>
</reference>
<dbReference type="NCBIfam" id="TIGR00254">
    <property type="entry name" value="GGDEF"/>
    <property type="match status" value="1"/>
</dbReference>
<dbReference type="GO" id="GO:1902201">
    <property type="term" value="P:negative regulation of bacterial-type flagellum-dependent cell motility"/>
    <property type="evidence" value="ECO:0007669"/>
    <property type="project" value="TreeGrafter"/>
</dbReference>
<evidence type="ECO:0000259" key="4">
    <source>
        <dbReference type="PROSITE" id="PS50112"/>
    </source>
</evidence>
<dbReference type="SUPFAM" id="SSF52172">
    <property type="entry name" value="CheY-like"/>
    <property type="match status" value="1"/>
</dbReference>
<evidence type="ECO:0000259" key="5">
    <source>
        <dbReference type="PROSITE" id="PS50113"/>
    </source>
</evidence>
<dbReference type="NCBIfam" id="TIGR00229">
    <property type="entry name" value="sensory_box"/>
    <property type="match status" value="1"/>
</dbReference>
<dbReference type="InterPro" id="IPR000014">
    <property type="entry name" value="PAS"/>
</dbReference>
<feature type="modified residue" description="4-aspartylphosphate" evidence="1">
    <location>
        <position position="58"/>
    </location>
</feature>
<comment type="caution">
    <text evidence="7">The sequence shown here is derived from an EMBL/GenBank/DDBJ whole genome shotgun (WGS) entry which is preliminary data.</text>
</comment>
<dbReference type="InterPro" id="IPR035965">
    <property type="entry name" value="PAS-like_dom_sf"/>
</dbReference>
<keyword evidence="8" id="KW-1185">Reference proteome</keyword>
<dbReference type="GO" id="GO:0043709">
    <property type="term" value="P:cell adhesion involved in single-species biofilm formation"/>
    <property type="evidence" value="ECO:0007669"/>
    <property type="project" value="TreeGrafter"/>
</dbReference>
<dbReference type="InterPro" id="IPR011006">
    <property type="entry name" value="CheY-like_superfamily"/>
</dbReference>
<evidence type="ECO:0000313" key="8">
    <source>
        <dbReference type="Proteomes" id="UP001328733"/>
    </source>
</evidence>
<dbReference type="PROSITE" id="PS50113">
    <property type="entry name" value="PAC"/>
    <property type="match status" value="1"/>
</dbReference>
<dbReference type="Pfam" id="PF13426">
    <property type="entry name" value="PAS_9"/>
    <property type="match status" value="1"/>
</dbReference>
<dbReference type="Gene3D" id="3.30.70.270">
    <property type="match status" value="1"/>
</dbReference>
<dbReference type="SUPFAM" id="SSF55073">
    <property type="entry name" value="Nucleotide cyclase"/>
    <property type="match status" value="1"/>
</dbReference>
<evidence type="ECO:0000259" key="6">
    <source>
        <dbReference type="PROSITE" id="PS50887"/>
    </source>
</evidence>
<dbReference type="FunFam" id="3.30.70.270:FF:000001">
    <property type="entry name" value="Diguanylate cyclase domain protein"/>
    <property type="match status" value="1"/>
</dbReference>
<gene>
    <name evidence="7" type="ORF">V0288_04125</name>
</gene>
<dbReference type="Gene3D" id="3.30.450.20">
    <property type="entry name" value="PAS domain"/>
    <property type="match status" value="1"/>
</dbReference>
<dbReference type="CDD" id="cd01949">
    <property type="entry name" value="GGDEF"/>
    <property type="match status" value="1"/>
</dbReference>
<keyword evidence="7" id="KW-0548">Nucleotidyltransferase</keyword>
<dbReference type="InterPro" id="IPR000700">
    <property type="entry name" value="PAS-assoc_C"/>
</dbReference>
<feature type="domain" description="GGDEF" evidence="6">
    <location>
        <begin position="342"/>
        <end position="479"/>
    </location>
</feature>
<feature type="domain" description="Response regulatory" evidence="3">
    <location>
        <begin position="9"/>
        <end position="125"/>
    </location>
</feature>
<protein>
    <submittedName>
        <fullName evidence="7">Diguanylate cyclase</fullName>
        <ecNumber evidence="7">2.7.7.65</ecNumber>
    </submittedName>
</protein>
<dbReference type="GO" id="GO:0000160">
    <property type="term" value="P:phosphorelay signal transduction system"/>
    <property type="evidence" value="ECO:0007669"/>
    <property type="project" value="InterPro"/>
</dbReference>
<keyword evidence="2" id="KW-0175">Coiled coil</keyword>
<dbReference type="PANTHER" id="PTHR45138">
    <property type="entry name" value="REGULATORY COMPONENTS OF SENSORY TRANSDUCTION SYSTEM"/>
    <property type="match status" value="1"/>
</dbReference>
<dbReference type="Pfam" id="PF00072">
    <property type="entry name" value="Response_reg"/>
    <property type="match status" value="1"/>
</dbReference>
<sequence>MIDSLMKADILIADGNSSEMSLLSNFLRQQGHTTRQVFDGEMALTAIHTRKPDLVLTDANLPRLDGYRLCQQLREKPATSEIPLIFLLDAGDRMARVKALEVGGNDYLIKPYDLEESRLKVSYQLKLQRERQQLRQEVRELRQSSHLAELANRSGENSQEFLELLSVAISTIHNGVVITDATHPDRPVVYVNPGFEKMTGYSFEEVVGKNCRFLQGSDRDQSELDHLRRSIESGQACRITLRNYRKDGTLFWNEISLSPILDENGRAIYFIGIQTDVTDRKRAEEELQRSRAAVGQMNRELYRLNDRLHRLANLDGLTGVANRRCFDERFTREWQRLTRDRQPLSLILGDIDYFKRYNDTYGHLYGDDCLKAVARALRNSVHRPADLVARCGGEEFAVILPNTDIAGARQVALAIRRSIENLQIPHRSSDVSPWVTMSLGVATEIPTPDRHPKDLLGSADRALFLAKERGRNQVAIEEREPSG</sequence>